<dbReference type="PANTHER" id="PTHR30097:SF4">
    <property type="entry name" value="SLR6042 PROTEIN"/>
    <property type="match status" value="1"/>
</dbReference>
<dbReference type="Gene3D" id="2.40.50.100">
    <property type="match status" value="1"/>
</dbReference>
<keyword evidence="3" id="KW-0732">Signal</keyword>
<evidence type="ECO:0000256" key="2">
    <source>
        <dbReference type="ARBA" id="ARBA00022448"/>
    </source>
</evidence>
<dbReference type="InterPro" id="IPR058647">
    <property type="entry name" value="BSH_CzcB-like"/>
</dbReference>
<evidence type="ECO:0000259" key="4">
    <source>
        <dbReference type="Pfam" id="PF25973"/>
    </source>
</evidence>
<reference evidence="5 6" key="1">
    <citation type="submission" date="2020-08" db="EMBL/GenBank/DDBJ databases">
        <title>Genomic Encyclopedia of Type Strains, Phase IV (KMG-IV): sequencing the most valuable type-strain genomes for metagenomic binning, comparative biology and taxonomic classification.</title>
        <authorList>
            <person name="Goeker M."/>
        </authorList>
    </citation>
    <scope>NUCLEOTIDE SEQUENCE [LARGE SCALE GENOMIC DNA]</scope>
    <source>
        <strain evidence="5 6">DSM 107085</strain>
    </source>
</reference>
<dbReference type="SUPFAM" id="SSF111369">
    <property type="entry name" value="HlyD-like secretion proteins"/>
    <property type="match status" value="1"/>
</dbReference>
<dbReference type="GO" id="GO:0060003">
    <property type="term" value="P:copper ion export"/>
    <property type="evidence" value="ECO:0007669"/>
    <property type="project" value="TreeGrafter"/>
</dbReference>
<evidence type="ECO:0000256" key="3">
    <source>
        <dbReference type="SAM" id="SignalP"/>
    </source>
</evidence>
<sequence>MRRVLLAGILLAVSASPAMAGTLLKVSASQRQAMGIRTAEVKAAAHVPVDGLPATVRAPLQESAVVTAPYAGITVAVLAREGTQVERGQPLARIQSREAMQLGADLAAARGDYRVARAQAERDRQLLAEGIIPSSRVQAAVARRDAAAAHLQALQAARAMAPVAAGAPPGTYELRAPLAGRVLERSLRLGEPVAALDKAFMVAEAGRGMLEMQVPARYAARLRTGLPVRTVDGATGALSEIGAAVDRHSQTVLVRASMRGEMLLPGQQTSATLLLPAPAHAWTLPSGALAEFEGRKIVFVERNGGFEVVPVTPQAQTGEGLSVVTGALAAKLRVVVSGTGALKAMLVAGE</sequence>
<evidence type="ECO:0000256" key="1">
    <source>
        <dbReference type="ARBA" id="ARBA00009477"/>
    </source>
</evidence>
<dbReference type="RefSeq" id="WP_161782354.1">
    <property type="nucleotide sequence ID" value="NZ_JACHET010000001.1"/>
</dbReference>
<dbReference type="Gene3D" id="1.10.287.470">
    <property type="entry name" value="Helix hairpin bin"/>
    <property type="match status" value="1"/>
</dbReference>
<evidence type="ECO:0000313" key="5">
    <source>
        <dbReference type="EMBL" id="MBB6185105.1"/>
    </source>
</evidence>
<feature type="signal peptide" evidence="3">
    <location>
        <begin position="1"/>
        <end position="20"/>
    </location>
</feature>
<dbReference type="InterPro" id="IPR006143">
    <property type="entry name" value="RND_pump_MFP"/>
</dbReference>
<dbReference type="NCBIfam" id="TIGR01730">
    <property type="entry name" value="RND_mfp"/>
    <property type="match status" value="1"/>
</dbReference>
<evidence type="ECO:0000313" key="6">
    <source>
        <dbReference type="Proteomes" id="UP000560000"/>
    </source>
</evidence>
<protein>
    <submittedName>
        <fullName evidence="5">RND family efflux transporter MFP subunit</fullName>
    </submittedName>
</protein>
<dbReference type="GO" id="GO:0030288">
    <property type="term" value="C:outer membrane-bounded periplasmic space"/>
    <property type="evidence" value="ECO:0007669"/>
    <property type="project" value="TreeGrafter"/>
</dbReference>
<comment type="caution">
    <text evidence="5">The sequence shown here is derived from an EMBL/GenBank/DDBJ whole genome shotgun (WGS) entry which is preliminary data.</text>
</comment>
<dbReference type="GO" id="GO:0015679">
    <property type="term" value="P:plasma membrane copper ion transport"/>
    <property type="evidence" value="ECO:0007669"/>
    <property type="project" value="TreeGrafter"/>
</dbReference>
<feature type="domain" description="CzcB-like barrel-sandwich hybrid" evidence="4">
    <location>
        <begin position="63"/>
        <end position="203"/>
    </location>
</feature>
<gene>
    <name evidence="5" type="ORF">HNQ86_002450</name>
</gene>
<dbReference type="EMBL" id="JACHET010000001">
    <property type="protein sequence ID" value="MBB6185105.1"/>
    <property type="molecule type" value="Genomic_DNA"/>
</dbReference>
<dbReference type="GO" id="GO:0046914">
    <property type="term" value="F:transition metal ion binding"/>
    <property type="evidence" value="ECO:0007669"/>
    <property type="project" value="TreeGrafter"/>
</dbReference>
<dbReference type="OrthoDB" id="9806939at2"/>
<feature type="chain" id="PRO_5032707723" evidence="3">
    <location>
        <begin position="21"/>
        <end position="350"/>
    </location>
</feature>
<dbReference type="GO" id="GO:0016020">
    <property type="term" value="C:membrane"/>
    <property type="evidence" value="ECO:0007669"/>
    <property type="project" value="InterPro"/>
</dbReference>
<dbReference type="Gene3D" id="2.40.420.20">
    <property type="match status" value="1"/>
</dbReference>
<dbReference type="InterPro" id="IPR051909">
    <property type="entry name" value="MFP_Cation_Efflux"/>
</dbReference>
<dbReference type="Proteomes" id="UP000560000">
    <property type="component" value="Unassembled WGS sequence"/>
</dbReference>
<dbReference type="Pfam" id="PF25973">
    <property type="entry name" value="BSH_CzcB"/>
    <property type="match status" value="1"/>
</dbReference>
<proteinExistence type="inferred from homology"/>
<organism evidence="5 6">
    <name type="scientific">Oleiagrimonas soli</name>
    <dbReference type="NCBI Taxonomy" id="1543381"/>
    <lineage>
        <taxon>Bacteria</taxon>
        <taxon>Pseudomonadati</taxon>
        <taxon>Pseudomonadota</taxon>
        <taxon>Gammaproteobacteria</taxon>
        <taxon>Lysobacterales</taxon>
        <taxon>Rhodanobacteraceae</taxon>
        <taxon>Oleiagrimonas</taxon>
    </lineage>
</organism>
<dbReference type="AlphaFoldDB" id="A0A841KJ72"/>
<name>A0A841KJ72_9GAMM</name>
<comment type="similarity">
    <text evidence="1">Belongs to the membrane fusion protein (MFP) (TC 8.A.1) family.</text>
</comment>
<dbReference type="GO" id="GO:0022857">
    <property type="term" value="F:transmembrane transporter activity"/>
    <property type="evidence" value="ECO:0007669"/>
    <property type="project" value="InterPro"/>
</dbReference>
<dbReference type="PANTHER" id="PTHR30097">
    <property type="entry name" value="CATION EFFLUX SYSTEM PROTEIN CUSB"/>
    <property type="match status" value="1"/>
</dbReference>
<dbReference type="Gene3D" id="2.40.30.170">
    <property type="match status" value="1"/>
</dbReference>
<keyword evidence="2" id="KW-0813">Transport</keyword>
<accession>A0A841KJ72</accession>